<proteinExistence type="predicted"/>
<dbReference type="GO" id="GO:0090110">
    <property type="term" value="P:COPII-coated vesicle cargo loading"/>
    <property type="evidence" value="ECO:0007669"/>
    <property type="project" value="TreeGrafter"/>
</dbReference>
<dbReference type="PANTHER" id="PTHR13803:SF1">
    <property type="entry name" value="PROTEIN TRANSPORT PROTEIN SEC24A"/>
    <property type="match status" value="1"/>
</dbReference>
<dbReference type="GO" id="GO:0000149">
    <property type="term" value="F:SNARE binding"/>
    <property type="evidence" value="ECO:0007669"/>
    <property type="project" value="TreeGrafter"/>
</dbReference>
<dbReference type="InterPro" id="IPR036465">
    <property type="entry name" value="vWFA_dom_sf"/>
</dbReference>
<reference evidence="2 3" key="1">
    <citation type="submission" date="2025-04" db="UniProtKB">
        <authorList>
            <consortium name="RefSeq"/>
        </authorList>
    </citation>
    <scope>IDENTIFICATION</scope>
    <source>
        <tissue evidence="2 3">Leukocyte</tissue>
    </source>
</reference>
<dbReference type="GO" id="GO:0070971">
    <property type="term" value="C:endoplasmic reticulum exit site"/>
    <property type="evidence" value="ECO:0007669"/>
    <property type="project" value="TreeGrafter"/>
</dbReference>
<dbReference type="Gene3D" id="3.40.50.410">
    <property type="entry name" value="von Willebrand factor, type A domain"/>
    <property type="match status" value="1"/>
</dbReference>
<dbReference type="RefSeq" id="XP_020038756.1">
    <property type="nucleotide sequence ID" value="XM_020183167.1"/>
</dbReference>
<dbReference type="AlphaFoldDB" id="A0A8B7W3L4"/>
<dbReference type="OrthoDB" id="49016at2759"/>
<name>A0A8B7W3L4_CASCN</name>
<evidence type="ECO:0000313" key="5">
    <source>
        <dbReference type="RefSeq" id="XP_020038757.1"/>
    </source>
</evidence>
<sequence length="157" mass="17396">MFNDNMAYAVRPCLKKANKNNIIKKKIHLTPSSDFYKKLALDCSGQQVAVDLLLLSGQYSDWASPGERRIRVHTLCLPVVLTLNEVFLGADVQAISGLLANMDFLSLPNVNPDARYTVQMSAEKSLPDMQLGSFQSALLYTSSKGERRILSVLCVCQ</sequence>
<feature type="domain" description="Sec23/Sec24 trunk" evidence="1">
    <location>
        <begin position="17"/>
        <end position="64"/>
    </location>
</feature>
<protein>
    <submittedName>
        <fullName evidence="2 3">Protein transport protein Sec24A-like</fullName>
    </submittedName>
</protein>
<dbReference type="Gene3D" id="2.60.40.1670">
    <property type="entry name" value="beta-sandwich domain of Sec23/24"/>
    <property type="match status" value="1"/>
</dbReference>
<evidence type="ECO:0000313" key="3">
    <source>
        <dbReference type="RefSeq" id="XP_020038755.1"/>
    </source>
</evidence>
<organism evidence="4">
    <name type="scientific">Castor canadensis</name>
    <name type="common">American beaver</name>
    <dbReference type="NCBI Taxonomy" id="51338"/>
    <lineage>
        <taxon>Eukaryota</taxon>
        <taxon>Metazoa</taxon>
        <taxon>Chordata</taxon>
        <taxon>Craniata</taxon>
        <taxon>Vertebrata</taxon>
        <taxon>Euteleostomi</taxon>
        <taxon>Mammalia</taxon>
        <taxon>Eutheria</taxon>
        <taxon>Euarchontoglires</taxon>
        <taxon>Glires</taxon>
        <taxon>Rodentia</taxon>
        <taxon>Castorimorpha</taxon>
        <taxon>Castoridae</taxon>
        <taxon>Castor</taxon>
    </lineage>
</organism>
<evidence type="ECO:0000313" key="2">
    <source>
        <dbReference type="RefSeq" id="XP_020038754.1"/>
    </source>
</evidence>
<gene>
    <name evidence="2 3 4 5" type="primary">LOC109698777</name>
</gene>
<dbReference type="RefSeq" id="XP_020038757.1">
    <property type="nucleotide sequence ID" value="XM_020183168.1"/>
</dbReference>
<dbReference type="GO" id="GO:0030127">
    <property type="term" value="C:COPII vesicle coat"/>
    <property type="evidence" value="ECO:0007669"/>
    <property type="project" value="InterPro"/>
</dbReference>
<dbReference type="KEGG" id="ccan:109698777"/>
<dbReference type="GO" id="GO:0008270">
    <property type="term" value="F:zinc ion binding"/>
    <property type="evidence" value="ECO:0007669"/>
    <property type="project" value="TreeGrafter"/>
</dbReference>
<dbReference type="PANTHER" id="PTHR13803">
    <property type="entry name" value="SEC24-RELATED PROTEIN"/>
    <property type="match status" value="1"/>
</dbReference>
<dbReference type="InterPro" id="IPR006896">
    <property type="entry name" value="Sec23/24_trunk_dom"/>
</dbReference>
<dbReference type="SUPFAM" id="SSF81995">
    <property type="entry name" value="beta-sandwich domain of Sec23/24"/>
    <property type="match status" value="1"/>
</dbReference>
<dbReference type="RefSeq" id="XP_020038755.1">
    <property type="nucleotide sequence ID" value="XM_020183166.1"/>
</dbReference>
<dbReference type="SUPFAM" id="SSF53300">
    <property type="entry name" value="vWA-like"/>
    <property type="match status" value="1"/>
</dbReference>
<dbReference type="GO" id="GO:0006886">
    <property type="term" value="P:intracellular protein transport"/>
    <property type="evidence" value="ECO:0007669"/>
    <property type="project" value="InterPro"/>
</dbReference>
<evidence type="ECO:0000313" key="4">
    <source>
        <dbReference type="RefSeq" id="XP_020038756.1"/>
    </source>
</evidence>
<evidence type="ECO:0000259" key="1">
    <source>
        <dbReference type="Pfam" id="PF04811"/>
    </source>
</evidence>
<dbReference type="Pfam" id="PF04811">
    <property type="entry name" value="Sec23_trunk"/>
    <property type="match status" value="1"/>
</dbReference>
<dbReference type="RefSeq" id="XP_020038754.1">
    <property type="nucleotide sequence ID" value="XM_020183165.1"/>
</dbReference>
<accession>A0A8B7W3L4</accession>
<dbReference type="InterPro" id="IPR050550">
    <property type="entry name" value="SEC23_SEC24_subfamily"/>
</dbReference>